<gene>
    <name evidence="1" type="ORF">TTAC_LOCUS11223</name>
</gene>
<dbReference type="AlphaFoldDB" id="A0A0R3XCG4"/>
<dbReference type="EMBL" id="UYWX01023261">
    <property type="protein sequence ID" value="VDM36203.1"/>
    <property type="molecule type" value="Genomic_DNA"/>
</dbReference>
<accession>A0A0R3XCG4</accession>
<protein>
    <submittedName>
        <fullName evidence="1 3">Uncharacterized protein</fullName>
    </submittedName>
</protein>
<dbReference type="WBParaSite" id="TTAC_0001124101-mRNA-1">
    <property type="protein sequence ID" value="TTAC_0001124101-mRNA-1"/>
    <property type="gene ID" value="TTAC_0001124101"/>
</dbReference>
<reference evidence="1 2" key="2">
    <citation type="submission" date="2018-11" db="EMBL/GenBank/DDBJ databases">
        <authorList>
            <consortium name="Pathogen Informatics"/>
        </authorList>
    </citation>
    <scope>NUCLEOTIDE SEQUENCE [LARGE SCALE GENOMIC DNA]</scope>
</reference>
<keyword evidence="2" id="KW-1185">Reference proteome</keyword>
<sequence length="60" mass="6653">MRKIMEATSQPTSFADVPGILRFTREKRSAINRLTIGVRVYGAHACAPRPTFTSAFPSLE</sequence>
<reference evidence="3" key="1">
    <citation type="submission" date="2017-02" db="UniProtKB">
        <authorList>
            <consortium name="WormBaseParasite"/>
        </authorList>
    </citation>
    <scope>IDENTIFICATION</scope>
</reference>
<name>A0A0R3XCG4_HYDTA</name>
<dbReference type="Proteomes" id="UP000274429">
    <property type="component" value="Unassembled WGS sequence"/>
</dbReference>
<organism evidence="3">
    <name type="scientific">Hydatigena taeniaeformis</name>
    <name type="common">Feline tapeworm</name>
    <name type="synonym">Taenia taeniaeformis</name>
    <dbReference type="NCBI Taxonomy" id="6205"/>
    <lineage>
        <taxon>Eukaryota</taxon>
        <taxon>Metazoa</taxon>
        <taxon>Spiralia</taxon>
        <taxon>Lophotrochozoa</taxon>
        <taxon>Platyhelminthes</taxon>
        <taxon>Cestoda</taxon>
        <taxon>Eucestoda</taxon>
        <taxon>Cyclophyllidea</taxon>
        <taxon>Taeniidae</taxon>
        <taxon>Hydatigera</taxon>
    </lineage>
</organism>
<proteinExistence type="predicted"/>
<evidence type="ECO:0000313" key="2">
    <source>
        <dbReference type="Proteomes" id="UP000274429"/>
    </source>
</evidence>
<evidence type="ECO:0000313" key="1">
    <source>
        <dbReference type="EMBL" id="VDM36203.1"/>
    </source>
</evidence>
<evidence type="ECO:0000313" key="3">
    <source>
        <dbReference type="WBParaSite" id="TTAC_0001124101-mRNA-1"/>
    </source>
</evidence>